<feature type="transmembrane region" description="Helical" evidence="1">
    <location>
        <begin position="79"/>
        <end position="103"/>
    </location>
</feature>
<accession>A0A8J4M2Y8</accession>
<feature type="transmembrane region" description="Helical" evidence="1">
    <location>
        <begin position="6"/>
        <end position="29"/>
    </location>
</feature>
<dbReference type="InterPro" id="IPR008407">
    <property type="entry name" value="Brnchd-chn_aa_trnsp_AzlD"/>
</dbReference>
<evidence type="ECO:0000313" key="3">
    <source>
        <dbReference type="Proteomes" id="UP000677918"/>
    </source>
</evidence>
<feature type="transmembrane region" description="Helical" evidence="1">
    <location>
        <begin position="41"/>
        <end position="59"/>
    </location>
</feature>
<name>A0A8J4M2Y8_9BACL</name>
<organism evidence="2 3">
    <name type="scientific">Xylanibacillus composti</name>
    <dbReference type="NCBI Taxonomy" id="1572762"/>
    <lineage>
        <taxon>Bacteria</taxon>
        <taxon>Bacillati</taxon>
        <taxon>Bacillota</taxon>
        <taxon>Bacilli</taxon>
        <taxon>Bacillales</taxon>
        <taxon>Paenibacillaceae</taxon>
        <taxon>Xylanibacillus</taxon>
    </lineage>
</organism>
<proteinExistence type="predicted"/>
<sequence length="107" mass="11754">MSEEQTVFWIILACAAVTVIPRVLPFILARSVQLPDIVMKWLSFIPVCLFASLVAGSILKEEGDEIAVDWQVLLAIGPTLAVALWTKSLAFTVLTGMVSMGVIRYLF</sequence>
<dbReference type="Pfam" id="PF05437">
    <property type="entry name" value="AzlD"/>
    <property type="match status" value="1"/>
</dbReference>
<evidence type="ECO:0000256" key="1">
    <source>
        <dbReference type="SAM" id="Phobius"/>
    </source>
</evidence>
<evidence type="ECO:0000313" key="2">
    <source>
        <dbReference type="EMBL" id="GIQ69427.1"/>
    </source>
</evidence>
<dbReference type="Proteomes" id="UP000677918">
    <property type="component" value="Unassembled WGS sequence"/>
</dbReference>
<comment type="caution">
    <text evidence="2">The sequence shown here is derived from an EMBL/GenBank/DDBJ whole genome shotgun (WGS) entry which is preliminary data.</text>
</comment>
<reference evidence="2" key="1">
    <citation type="submission" date="2021-04" db="EMBL/GenBank/DDBJ databases">
        <title>Draft genome sequence of Xylanibacillus composti strain K13.</title>
        <authorList>
            <person name="Uke A."/>
            <person name="Chhe C."/>
            <person name="Baramee S."/>
            <person name="Kosugi A."/>
        </authorList>
    </citation>
    <scope>NUCLEOTIDE SEQUENCE</scope>
    <source>
        <strain evidence="2">K13</strain>
    </source>
</reference>
<gene>
    <name evidence="2" type="ORF">XYCOK13_22510</name>
</gene>
<protein>
    <submittedName>
        <fullName evidence="2">AzlD domain-containing protein</fullName>
    </submittedName>
</protein>
<dbReference type="AlphaFoldDB" id="A0A8J4M2Y8"/>
<keyword evidence="1" id="KW-0472">Membrane</keyword>
<keyword evidence="1" id="KW-0812">Transmembrane</keyword>
<keyword evidence="3" id="KW-1185">Reference proteome</keyword>
<keyword evidence="1" id="KW-1133">Transmembrane helix</keyword>
<dbReference type="RefSeq" id="WP_213412231.1">
    <property type="nucleotide sequence ID" value="NZ_BOVK01000028.1"/>
</dbReference>
<dbReference type="EMBL" id="BOVK01000028">
    <property type="protein sequence ID" value="GIQ69427.1"/>
    <property type="molecule type" value="Genomic_DNA"/>
</dbReference>